<keyword evidence="3" id="KW-1185">Reference proteome</keyword>
<keyword evidence="1" id="KW-0812">Transmembrane</keyword>
<dbReference type="STRING" id="656914.SAMN00017405_0862"/>
<evidence type="ECO:0000313" key="3">
    <source>
        <dbReference type="Proteomes" id="UP000192731"/>
    </source>
</evidence>
<keyword evidence="1" id="KW-0472">Membrane</keyword>
<dbReference type="Proteomes" id="UP000192731">
    <property type="component" value="Unassembled WGS sequence"/>
</dbReference>
<keyword evidence="1" id="KW-1133">Transmembrane helix</keyword>
<name>A0A1W1UH05_DESTI</name>
<organism evidence="2 3">
    <name type="scientific">Desulfonispora thiosulfatigenes DSM 11270</name>
    <dbReference type="NCBI Taxonomy" id="656914"/>
    <lineage>
        <taxon>Bacteria</taxon>
        <taxon>Bacillati</taxon>
        <taxon>Bacillota</taxon>
        <taxon>Clostridia</taxon>
        <taxon>Eubacteriales</taxon>
        <taxon>Peptococcaceae</taxon>
        <taxon>Desulfonispora</taxon>
    </lineage>
</organism>
<evidence type="ECO:0000256" key="1">
    <source>
        <dbReference type="SAM" id="Phobius"/>
    </source>
</evidence>
<protein>
    <recommendedName>
        <fullName evidence="4">Signal peptidase I</fullName>
    </recommendedName>
</protein>
<evidence type="ECO:0000313" key="2">
    <source>
        <dbReference type="EMBL" id="SMB80350.1"/>
    </source>
</evidence>
<dbReference type="EMBL" id="FWWT01000005">
    <property type="protein sequence ID" value="SMB80350.1"/>
    <property type="molecule type" value="Genomic_DNA"/>
</dbReference>
<dbReference type="AlphaFoldDB" id="A0A1W1UH05"/>
<dbReference type="RefSeq" id="WP_200805840.1">
    <property type="nucleotide sequence ID" value="NZ_FWWT01000005.1"/>
</dbReference>
<feature type="transmembrane region" description="Helical" evidence="1">
    <location>
        <begin position="28"/>
        <end position="50"/>
    </location>
</feature>
<evidence type="ECO:0008006" key="4">
    <source>
        <dbReference type="Google" id="ProtNLM"/>
    </source>
</evidence>
<accession>A0A1W1UH05</accession>
<gene>
    <name evidence="2" type="ORF">SAMN00017405_0862</name>
</gene>
<proteinExistence type="predicted"/>
<sequence>MFSLFNLLIIMVCVIIPFWQIFTKAGYPGWLCFFLFIPLINIVVLFFLAFSDWPSIKG</sequence>
<reference evidence="2 3" key="1">
    <citation type="submission" date="2017-04" db="EMBL/GenBank/DDBJ databases">
        <authorList>
            <person name="Afonso C.L."/>
            <person name="Miller P.J."/>
            <person name="Scott M.A."/>
            <person name="Spackman E."/>
            <person name="Goraichik I."/>
            <person name="Dimitrov K.M."/>
            <person name="Suarez D.L."/>
            <person name="Swayne D.E."/>
        </authorList>
    </citation>
    <scope>NUCLEOTIDE SEQUENCE [LARGE SCALE GENOMIC DNA]</scope>
    <source>
        <strain evidence="2 3">DSM 11270</strain>
    </source>
</reference>
<feature type="transmembrane region" description="Helical" evidence="1">
    <location>
        <begin position="5"/>
        <end position="22"/>
    </location>
</feature>